<sequence>MLLVTVHTAGVAEAMLTVRPELALALKVGVATPMVWLPGDVKLMVWVVSTGVVPPFMPVPRVLVMYVAMLSAVVLVMVLASAPMPPWFSRMASKILAALTASGMRAPWQLTQEVS</sequence>
<proteinExistence type="predicted"/>
<feature type="transmembrane region" description="Helical" evidence="1">
    <location>
        <begin position="63"/>
        <end position="84"/>
    </location>
</feature>
<accession>A0A1J5PSZ3</accession>
<keyword evidence="1" id="KW-0812">Transmembrane</keyword>
<gene>
    <name evidence="2" type="ORF">GALL_517440</name>
</gene>
<dbReference type="AlphaFoldDB" id="A0A1J5PSZ3"/>
<organism evidence="2">
    <name type="scientific">mine drainage metagenome</name>
    <dbReference type="NCBI Taxonomy" id="410659"/>
    <lineage>
        <taxon>unclassified sequences</taxon>
        <taxon>metagenomes</taxon>
        <taxon>ecological metagenomes</taxon>
    </lineage>
</organism>
<reference evidence="2" key="1">
    <citation type="submission" date="2016-10" db="EMBL/GenBank/DDBJ databases">
        <title>Sequence of Gallionella enrichment culture.</title>
        <authorList>
            <person name="Poehlein A."/>
            <person name="Muehling M."/>
            <person name="Daniel R."/>
        </authorList>
    </citation>
    <scope>NUCLEOTIDE SEQUENCE</scope>
</reference>
<keyword evidence="1" id="KW-1133">Transmembrane helix</keyword>
<dbReference type="EMBL" id="MLJW01006425">
    <property type="protein sequence ID" value="OIQ66685.1"/>
    <property type="molecule type" value="Genomic_DNA"/>
</dbReference>
<keyword evidence="1" id="KW-0472">Membrane</keyword>
<comment type="caution">
    <text evidence="2">The sequence shown here is derived from an EMBL/GenBank/DDBJ whole genome shotgun (WGS) entry which is preliminary data.</text>
</comment>
<evidence type="ECO:0000256" key="1">
    <source>
        <dbReference type="SAM" id="Phobius"/>
    </source>
</evidence>
<name>A0A1J5PSZ3_9ZZZZ</name>
<protein>
    <submittedName>
        <fullName evidence="2">Uncharacterized protein</fullName>
    </submittedName>
</protein>
<evidence type="ECO:0000313" key="2">
    <source>
        <dbReference type="EMBL" id="OIQ66685.1"/>
    </source>
</evidence>